<dbReference type="CDD" id="cd10456">
    <property type="entry name" value="GIY-YIG_UPF0213"/>
    <property type="match status" value="1"/>
</dbReference>
<dbReference type="PROSITE" id="PS50164">
    <property type="entry name" value="GIY_YIG"/>
    <property type="match status" value="1"/>
</dbReference>
<accession>A0A4R6TUR1</accession>
<dbReference type="OrthoDB" id="9807770at2"/>
<dbReference type="GO" id="GO:0004519">
    <property type="term" value="F:endonuclease activity"/>
    <property type="evidence" value="ECO:0007669"/>
    <property type="project" value="UniProtKB-KW"/>
</dbReference>
<dbReference type="Gene3D" id="3.40.1440.10">
    <property type="entry name" value="GIY-YIG endonuclease"/>
    <property type="match status" value="1"/>
</dbReference>
<evidence type="ECO:0000256" key="1">
    <source>
        <dbReference type="ARBA" id="ARBA00007435"/>
    </source>
</evidence>
<keyword evidence="4" id="KW-1185">Reference proteome</keyword>
<keyword evidence="3" id="KW-0540">Nuclease</keyword>
<dbReference type="Pfam" id="PF01541">
    <property type="entry name" value="GIY-YIG"/>
    <property type="match status" value="1"/>
</dbReference>
<evidence type="ECO:0000313" key="3">
    <source>
        <dbReference type="EMBL" id="TDQ34246.1"/>
    </source>
</evidence>
<evidence type="ECO:0000313" key="4">
    <source>
        <dbReference type="Proteomes" id="UP000295632"/>
    </source>
</evidence>
<gene>
    <name evidence="3" type="ORF">EV213_12550</name>
</gene>
<reference evidence="3 4" key="1">
    <citation type="submission" date="2019-03" db="EMBL/GenBank/DDBJ databases">
        <title>Genomic Encyclopedia of Type Strains, Phase IV (KMG-IV): sequencing the most valuable type-strain genomes for metagenomic binning, comparative biology and taxonomic classification.</title>
        <authorList>
            <person name="Goeker M."/>
        </authorList>
    </citation>
    <scope>NUCLEOTIDE SEQUENCE [LARGE SCALE GENOMIC DNA]</scope>
    <source>
        <strain evidence="3 4">DSM 28697</strain>
    </source>
</reference>
<dbReference type="InterPro" id="IPR050190">
    <property type="entry name" value="UPF0213_domain"/>
</dbReference>
<feature type="domain" description="GIY-YIG" evidence="2">
    <location>
        <begin position="4"/>
        <end position="79"/>
    </location>
</feature>
<dbReference type="PANTHER" id="PTHR34477">
    <property type="entry name" value="UPF0213 PROTEIN YHBQ"/>
    <property type="match status" value="1"/>
</dbReference>
<comment type="caution">
    <text evidence="3">The sequence shown here is derived from an EMBL/GenBank/DDBJ whole genome shotgun (WGS) entry which is preliminary data.</text>
</comment>
<dbReference type="InterPro" id="IPR035901">
    <property type="entry name" value="GIY-YIG_endonuc_sf"/>
</dbReference>
<dbReference type="AlphaFoldDB" id="A0A4R6TUR1"/>
<protein>
    <submittedName>
        <fullName evidence="3">Putative endonuclease</fullName>
    </submittedName>
</protein>
<comment type="similarity">
    <text evidence="1">Belongs to the UPF0213 family.</text>
</comment>
<dbReference type="Proteomes" id="UP000295632">
    <property type="component" value="Unassembled WGS sequence"/>
</dbReference>
<keyword evidence="3" id="KW-0255">Endonuclease</keyword>
<dbReference type="InterPro" id="IPR000305">
    <property type="entry name" value="GIY-YIG_endonuc"/>
</dbReference>
<proteinExistence type="inferred from homology"/>
<sequence>MESRVHYVYIIECKDGTLYTGYATNVDERLRTHASGKGARYTRGRGPFQLRYQEAFVTKSDAMKKEWQLKSLSKTQKWAHIRRYEEEVKNGGAESKGDIVFGGNADR</sequence>
<dbReference type="EMBL" id="SNYJ01000025">
    <property type="protein sequence ID" value="TDQ34246.1"/>
    <property type="molecule type" value="Genomic_DNA"/>
</dbReference>
<dbReference type="SUPFAM" id="SSF82771">
    <property type="entry name" value="GIY-YIG endonuclease"/>
    <property type="match status" value="1"/>
</dbReference>
<dbReference type="PANTHER" id="PTHR34477:SF1">
    <property type="entry name" value="UPF0213 PROTEIN YHBQ"/>
    <property type="match status" value="1"/>
</dbReference>
<name>A0A4R6TUR1_9BACI</name>
<organism evidence="3 4">
    <name type="scientific">Aureibacillus halotolerans</name>
    <dbReference type="NCBI Taxonomy" id="1508390"/>
    <lineage>
        <taxon>Bacteria</taxon>
        <taxon>Bacillati</taxon>
        <taxon>Bacillota</taxon>
        <taxon>Bacilli</taxon>
        <taxon>Bacillales</taxon>
        <taxon>Bacillaceae</taxon>
        <taxon>Aureibacillus</taxon>
    </lineage>
</organism>
<evidence type="ECO:0000259" key="2">
    <source>
        <dbReference type="PROSITE" id="PS50164"/>
    </source>
</evidence>
<keyword evidence="3" id="KW-0378">Hydrolase</keyword>
<dbReference type="RefSeq" id="WP_133582194.1">
    <property type="nucleotide sequence ID" value="NZ_SNYJ01000025.1"/>
</dbReference>